<keyword evidence="5" id="KW-0229">DNA integration</keyword>
<dbReference type="EMBL" id="CP031517">
    <property type="protein sequence ID" value="QOS41091.1"/>
    <property type="molecule type" value="Genomic_DNA"/>
</dbReference>
<dbReference type="Pfam" id="PF13495">
    <property type="entry name" value="Phage_int_SAM_4"/>
    <property type="match status" value="1"/>
</dbReference>
<keyword evidence="3" id="KW-0132">Cell division</keyword>
<dbReference type="SUPFAM" id="SSF56349">
    <property type="entry name" value="DNA breaking-rejoining enzymes"/>
    <property type="match status" value="1"/>
</dbReference>
<evidence type="ECO:0000256" key="5">
    <source>
        <dbReference type="ARBA" id="ARBA00022908"/>
    </source>
</evidence>
<dbReference type="EMBL" id="JACHFR010000002">
    <property type="protein sequence ID" value="MBB5218997.1"/>
    <property type="molecule type" value="Genomic_DNA"/>
</dbReference>
<dbReference type="RefSeq" id="WP_184652434.1">
    <property type="nucleotide sequence ID" value="NZ_JACHFR010000002.1"/>
</dbReference>
<dbReference type="PANTHER" id="PTHR30349:SF77">
    <property type="entry name" value="TYROSINE RECOMBINASE XERC"/>
    <property type="match status" value="1"/>
</dbReference>
<evidence type="ECO:0000313" key="14">
    <source>
        <dbReference type="Proteomes" id="UP000578697"/>
    </source>
</evidence>
<dbReference type="Pfam" id="PF00589">
    <property type="entry name" value="Phage_integrase"/>
    <property type="match status" value="1"/>
</dbReference>
<sequence length="330" mass="38306">MKKTLINQIQTEMSGVLNNAQRQKLSEVLEHCFFNVDVVALGKENLIQSKSNQILKEEFLSAKQVEGCSERSVNYYSSTLDNLIKSLVKPFNQIETEDLRVYLSEYQKKNDASKQTIDNIRRILSSFFTWLEDEDYILKSPVRRIHKIKTMKQVKETYSDEALERLRDNCKTIRDLALIDMLASTGMRVGELVKLNRVDVDFVNRECVVLGKGSKERVVYFDARTKLHLQNYLNSRTDENEALFVSLLEPHNRLEIAGVEIMLRKLGRSLDINKVHPHKFRRTLATRAIDKGMPIEQVQKLLGHQKIDTTMEYAIVDQQNVKNSHKKYLS</sequence>
<dbReference type="Proteomes" id="UP000578697">
    <property type="component" value="Unassembled WGS sequence"/>
</dbReference>
<dbReference type="GO" id="GO:0006310">
    <property type="term" value="P:DNA recombination"/>
    <property type="evidence" value="ECO:0007669"/>
    <property type="project" value="UniProtKB-KW"/>
</dbReference>
<evidence type="ECO:0000313" key="12">
    <source>
        <dbReference type="EMBL" id="MBB5218997.1"/>
    </source>
</evidence>
<dbReference type="Proteomes" id="UP000593591">
    <property type="component" value="Chromosome"/>
</dbReference>
<reference evidence="12 14" key="2">
    <citation type="submission" date="2020-08" db="EMBL/GenBank/DDBJ databases">
        <title>Genomic Encyclopedia of Type Strains, Phase IV (KMG-IV): sequencing the most valuable type-strain genomes for metagenomic binning, comparative biology and taxonomic classification.</title>
        <authorList>
            <person name="Goeker M."/>
        </authorList>
    </citation>
    <scope>NUCLEOTIDE SEQUENCE [LARGE SCALE GENOMIC DNA]</scope>
    <source>
        <strain evidence="12 14">DSM 103679</strain>
    </source>
</reference>
<dbReference type="PROSITE" id="PS51898">
    <property type="entry name" value="TYR_RECOMBINASE"/>
    <property type="match status" value="1"/>
</dbReference>
<dbReference type="InterPro" id="IPR044068">
    <property type="entry name" value="CB"/>
</dbReference>
<proteinExistence type="predicted"/>
<dbReference type="Gene3D" id="1.10.443.10">
    <property type="entry name" value="Intergrase catalytic core"/>
    <property type="match status" value="1"/>
</dbReference>
<feature type="domain" description="Core-binding (CB)" evidence="11">
    <location>
        <begin position="50"/>
        <end position="132"/>
    </location>
</feature>
<accession>A0A840SB67</accession>
<dbReference type="InterPro" id="IPR013762">
    <property type="entry name" value="Integrase-like_cat_sf"/>
</dbReference>
<keyword evidence="4" id="KW-0159">Chromosome partition</keyword>
<dbReference type="AlphaFoldDB" id="A0A840SB67"/>
<evidence type="ECO:0000256" key="3">
    <source>
        <dbReference type="ARBA" id="ARBA00022618"/>
    </source>
</evidence>
<dbReference type="GO" id="GO:0007059">
    <property type="term" value="P:chromosome segregation"/>
    <property type="evidence" value="ECO:0007669"/>
    <property type="project" value="UniProtKB-KW"/>
</dbReference>
<keyword evidence="6 9" id="KW-0238">DNA-binding</keyword>
<organism evidence="12 14">
    <name type="scientific">Treponema rectale</name>
    <dbReference type="NCBI Taxonomy" id="744512"/>
    <lineage>
        <taxon>Bacteria</taxon>
        <taxon>Pseudomonadati</taxon>
        <taxon>Spirochaetota</taxon>
        <taxon>Spirochaetia</taxon>
        <taxon>Spirochaetales</taxon>
        <taxon>Treponemataceae</taxon>
        <taxon>Treponema</taxon>
    </lineage>
</organism>
<evidence type="ECO:0000256" key="8">
    <source>
        <dbReference type="ARBA" id="ARBA00023306"/>
    </source>
</evidence>
<dbReference type="GO" id="GO:0005737">
    <property type="term" value="C:cytoplasm"/>
    <property type="evidence" value="ECO:0007669"/>
    <property type="project" value="UniProtKB-SubCell"/>
</dbReference>
<dbReference type="GO" id="GO:0015074">
    <property type="term" value="P:DNA integration"/>
    <property type="evidence" value="ECO:0007669"/>
    <property type="project" value="UniProtKB-KW"/>
</dbReference>
<reference evidence="13 15" key="1">
    <citation type="submission" date="2018-08" db="EMBL/GenBank/DDBJ databases">
        <title>The first complete genome of Treponema rectale (CHPAT), a commensal spirochete of the bovine rectum.</title>
        <authorList>
            <person name="Staton G.J."/>
            <person name="Clegg S.R."/>
            <person name="Carter S.D."/>
            <person name="Radford A.D."/>
            <person name="Darby A."/>
            <person name="Hall N."/>
            <person name="Birtles R.J."/>
            <person name="Evans N.J."/>
        </authorList>
    </citation>
    <scope>NUCLEOTIDE SEQUENCE [LARGE SCALE GENOMIC DNA]</scope>
    <source>
        <strain evidence="13 15">CHPA</strain>
    </source>
</reference>
<dbReference type="KEGG" id="trc:DYE49_11795"/>
<evidence type="ECO:0000256" key="6">
    <source>
        <dbReference type="ARBA" id="ARBA00023125"/>
    </source>
</evidence>
<evidence type="ECO:0000256" key="9">
    <source>
        <dbReference type="PROSITE-ProRule" id="PRU01248"/>
    </source>
</evidence>
<dbReference type="Gene3D" id="1.10.150.130">
    <property type="match status" value="1"/>
</dbReference>
<evidence type="ECO:0000256" key="7">
    <source>
        <dbReference type="ARBA" id="ARBA00023172"/>
    </source>
</evidence>
<dbReference type="InterPro" id="IPR004107">
    <property type="entry name" value="Integrase_SAM-like_N"/>
</dbReference>
<evidence type="ECO:0000313" key="13">
    <source>
        <dbReference type="EMBL" id="QOS41091.1"/>
    </source>
</evidence>
<dbReference type="GO" id="GO:0003677">
    <property type="term" value="F:DNA binding"/>
    <property type="evidence" value="ECO:0007669"/>
    <property type="project" value="UniProtKB-UniRule"/>
</dbReference>
<keyword evidence="14" id="KW-1185">Reference proteome</keyword>
<dbReference type="CDD" id="cd00397">
    <property type="entry name" value="DNA_BRE_C"/>
    <property type="match status" value="1"/>
</dbReference>
<keyword evidence="2" id="KW-0963">Cytoplasm</keyword>
<dbReference type="InterPro" id="IPR002104">
    <property type="entry name" value="Integrase_catalytic"/>
</dbReference>
<dbReference type="PANTHER" id="PTHR30349">
    <property type="entry name" value="PHAGE INTEGRASE-RELATED"/>
    <property type="match status" value="1"/>
</dbReference>
<protein>
    <submittedName>
        <fullName evidence="13">Integrase</fullName>
    </submittedName>
    <submittedName>
        <fullName evidence="12">Site-specific recombinase XerD</fullName>
    </submittedName>
</protein>
<evidence type="ECO:0000259" key="10">
    <source>
        <dbReference type="PROSITE" id="PS51898"/>
    </source>
</evidence>
<evidence type="ECO:0000256" key="2">
    <source>
        <dbReference type="ARBA" id="ARBA00022490"/>
    </source>
</evidence>
<keyword evidence="8" id="KW-0131">Cell cycle</keyword>
<dbReference type="InterPro" id="IPR010998">
    <property type="entry name" value="Integrase_recombinase_N"/>
</dbReference>
<dbReference type="InterPro" id="IPR050090">
    <property type="entry name" value="Tyrosine_recombinase_XerCD"/>
</dbReference>
<dbReference type="InterPro" id="IPR011010">
    <property type="entry name" value="DNA_brk_join_enz"/>
</dbReference>
<keyword evidence="7" id="KW-0233">DNA recombination</keyword>
<evidence type="ECO:0000313" key="15">
    <source>
        <dbReference type="Proteomes" id="UP000593591"/>
    </source>
</evidence>
<feature type="domain" description="Tyr recombinase" evidence="10">
    <location>
        <begin position="153"/>
        <end position="326"/>
    </location>
</feature>
<evidence type="ECO:0000256" key="4">
    <source>
        <dbReference type="ARBA" id="ARBA00022829"/>
    </source>
</evidence>
<comment type="subcellular location">
    <subcellularLocation>
        <location evidence="1">Cytoplasm</location>
    </subcellularLocation>
</comment>
<dbReference type="NCBIfam" id="NF040815">
    <property type="entry name" value="recomb_XerA_Arch"/>
    <property type="match status" value="1"/>
</dbReference>
<evidence type="ECO:0000259" key="11">
    <source>
        <dbReference type="PROSITE" id="PS51900"/>
    </source>
</evidence>
<name>A0A840SB67_9SPIR</name>
<dbReference type="GO" id="GO:0051301">
    <property type="term" value="P:cell division"/>
    <property type="evidence" value="ECO:0007669"/>
    <property type="project" value="UniProtKB-KW"/>
</dbReference>
<gene>
    <name evidence="13" type="ORF">DYE49_11795</name>
    <name evidence="12" type="ORF">HNP77_001366</name>
</gene>
<evidence type="ECO:0000256" key="1">
    <source>
        <dbReference type="ARBA" id="ARBA00004496"/>
    </source>
</evidence>
<dbReference type="PROSITE" id="PS51900">
    <property type="entry name" value="CB"/>
    <property type="match status" value="1"/>
</dbReference>